<name>A0ABW5P5V5_9DEIO</name>
<comment type="caution">
    <text evidence="2">The sequence shown here is derived from an EMBL/GenBank/DDBJ whole genome shotgun (WGS) entry which is preliminary data.</text>
</comment>
<sequence>MDKYSVYVIVTYVVTLGLLLAYLAWMWARLKAVKDEPLSPEDDL</sequence>
<keyword evidence="1" id="KW-1133">Transmembrane helix</keyword>
<gene>
    <name evidence="2" type="ORF">ACFSR9_14220</name>
</gene>
<dbReference type="EMBL" id="JBHUMK010000070">
    <property type="protein sequence ID" value="MFD2610575.1"/>
    <property type="molecule type" value="Genomic_DNA"/>
</dbReference>
<evidence type="ECO:0000313" key="3">
    <source>
        <dbReference type="Proteomes" id="UP001597475"/>
    </source>
</evidence>
<keyword evidence="3" id="KW-1185">Reference proteome</keyword>
<evidence type="ECO:0000313" key="2">
    <source>
        <dbReference type="EMBL" id="MFD2610575.1"/>
    </source>
</evidence>
<evidence type="ECO:0008006" key="4">
    <source>
        <dbReference type="Google" id="ProtNLM"/>
    </source>
</evidence>
<organism evidence="2 3">
    <name type="scientific">Deinococcus taklimakanensis</name>
    <dbReference type="NCBI Taxonomy" id="536443"/>
    <lineage>
        <taxon>Bacteria</taxon>
        <taxon>Thermotogati</taxon>
        <taxon>Deinococcota</taxon>
        <taxon>Deinococci</taxon>
        <taxon>Deinococcales</taxon>
        <taxon>Deinococcaceae</taxon>
        <taxon>Deinococcus</taxon>
    </lineage>
</organism>
<keyword evidence="1" id="KW-0472">Membrane</keyword>
<accession>A0ABW5P5V5</accession>
<evidence type="ECO:0000256" key="1">
    <source>
        <dbReference type="SAM" id="Phobius"/>
    </source>
</evidence>
<dbReference type="RefSeq" id="WP_386846835.1">
    <property type="nucleotide sequence ID" value="NZ_JBHUMK010000070.1"/>
</dbReference>
<reference evidence="3" key="1">
    <citation type="journal article" date="2019" name="Int. J. Syst. Evol. Microbiol.">
        <title>The Global Catalogue of Microorganisms (GCM) 10K type strain sequencing project: providing services to taxonomists for standard genome sequencing and annotation.</title>
        <authorList>
            <consortium name="The Broad Institute Genomics Platform"/>
            <consortium name="The Broad Institute Genome Sequencing Center for Infectious Disease"/>
            <person name="Wu L."/>
            <person name="Ma J."/>
        </authorList>
    </citation>
    <scope>NUCLEOTIDE SEQUENCE [LARGE SCALE GENOMIC DNA]</scope>
    <source>
        <strain evidence="3">KCTC 33842</strain>
    </source>
</reference>
<proteinExistence type="predicted"/>
<dbReference type="Proteomes" id="UP001597475">
    <property type="component" value="Unassembled WGS sequence"/>
</dbReference>
<keyword evidence="1" id="KW-0812">Transmembrane</keyword>
<feature type="transmembrane region" description="Helical" evidence="1">
    <location>
        <begin position="6"/>
        <end position="25"/>
    </location>
</feature>
<protein>
    <recommendedName>
        <fullName evidence="4">Heme exporter protein D</fullName>
    </recommendedName>
</protein>